<dbReference type="InterPro" id="IPR009057">
    <property type="entry name" value="Homeodomain-like_sf"/>
</dbReference>
<proteinExistence type="predicted"/>
<evidence type="ECO:0000256" key="4">
    <source>
        <dbReference type="PROSITE-ProRule" id="PRU00335"/>
    </source>
</evidence>
<keyword evidence="7" id="KW-1185">Reference proteome</keyword>
<comment type="caution">
    <text evidence="6">The sequence shown here is derived from an EMBL/GenBank/DDBJ whole genome shotgun (WGS) entry which is preliminary data.</text>
</comment>
<dbReference type="Pfam" id="PF17928">
    <property type="entry name" value="TetR_C_22"/>
    <property type="match status" value="1"/>
</dbReference>
<keyword evidence="2 4" id="KW-0238">DNA-binding</keyword>
<dbReference type="InterPro" id="IPR001647">
    <property type="entry name" value="HTH_TetR"/>
</dbReference>
<gene>
    <name evidence="6" type="ORF">Prum_102640</name>
</gene>
<keyword evidence="1" id="KW-0805">Transcription regulation</keyword>
<dbReference type="GO" id="GO:0003700">
    <property type="term" value="F:DNA-binding transcription factor activity"/>
    <property type="evidence" value="ECO:0007669"/>
    <property type="project" value="TreeGrafter"/>
</dbReference>
<evidence type="ECO:0000313" key="7">
    <source>
        <dbReference type="Proteomes" id="UP000482960"/>
    </source>
</evidence>
<evidence type="ECO:0000256" key="2">
    <source>
        <dbReference type="ARBA" id="ARBA00023125"/>
    </source>
</evidence>
<accession>A0A6V8LHB6</accession>
<evidence type="ECO:0000256" key="3">
    <source>
        <dbReference type="ARBA" id="ARBA00023163"/>
    </source>
</evidence>
<feature type="DNA-binding region" description="H-T-H motif" evidence="4">
    <location>
        <begin position="40"/>
        <end position="59"/>
    </location>
</feature>
<dbReference type="EMBL" id="BLPG01000002">
    <property type="protein sequence ID" value="GFJ96622.1"/>
    <property type="molecule type" value="Genomic_DNA"/>
</dbReference>
<evidence type="ECO:0000259" key="5">
    <source>
        <dbReference type="PROSITE" id="PS50977"/>
    </source>
</evidence>
<dbReference type="Gene3D" id="1.10.357.10">
    <property type="entry name" value="Tetracycline Repressor, domain 2"/>
    <property type="match status" value="1"/>
</dbReference>
<feature type="domain" description="HTH tetR-type" evidence="5">
    <location>
        <begin position="17"/>
        <end position="77"/>
    </location>
</feature>
<reference evidence="6 7" key="1">
    <citation type="submission" date="2020-03" db="EMBL/GenBank/DDBJ databases">
        <title>Whole genome shotgun sequence of Phytohabitans rumicis NBRC 108638.</title>
        <authorList>
            <person name="Komaki H."/>
            <person name="Tamura T."/>
        </authorList>
    </citation>
    <scope>NUCLEOTIDE SEQUENCE [LARGE SCALE GENOMIC DNA]</scope>
    <source>
        <strain evidence="6 7">NBRC 108638</strain>
    </source>
</reference>
<dbReference type="RefSeq" id="WP_173086414.1">
    <property type="nucleotide sequence ID" value="NZ_BAABJB010000008.1"/>
</dbReference>
<dbReference type="PANTHER" id="PTHR30055">
    <property type="entry name" value="HTH-TYPE TRANSCRIPTIONAL REGULATOR RUTR"/>
    <property type="match status" value="1"/>
</dbReference>
<dbReference type="InterPro" id="IPR041674">
    <property type="entry name" value="TetR_C_22"/>
</dbReference>
<dbReference type="PRINTS" id="PR00455">
    <property type="entry name" value="HTHTETR"/>
</dbReference>
<dbReference type="GO" id="GO:0000976">
    <property type="term" value="F:transcription cis-regulatory region binding"/>
    <property type="evidence" value="ECO:0007669"/>
    <property type="project" value="TreeGrafter"/>
</dbReference>
<dbReference type="InterPro" id="IPR050109">
    <property type="entry name" value="HTH-type_TetR-like_transc_reg"/>
</dbReference>
<dbReference type="Proteomes" id="UP000482960">
    <property type="component" value="Unassembled WGS sequence"/>
</dbReference>
<sequence length="209" mass="22471">MVEAAPLRRTPQQARSKARVALLLEAAERVLVRDGVPALTTSRVAAEAGMSVGSLYQYLPDRGAIVDALAAAYLTRLERLMDAFVSVAAAERWTDPVGVLIDGFADIYRTGHGFRALWFASGLTEQTRAADREHKRRMAAGVRRVLLVLGLARDGPDLATACDAAVLAADALTQEAFRRDPDGDPGLLAAAKVMLRGYLAEITGTAQRR</sequence>
<dbReference type="SUPFAM" id="SSF46689">
    <property type="entry name" value="Homeodomain-like"/>
    <property type="match status" value="1"/>
</dbReference>
<name>A0A6V8LHB6_9ACTN</name>
<dbReference type="PANTHER" id="PTHR30055:SF234">
    <property type="entry name" value="HTH-TYPE TRANSCRIPTIONAL REGULATOR BETI"/>
    <property type="match status" value="1"/>
</dbReference>
<dbReference type="PROSITE" id="PS50977">
    <property type="entry name" value="HTH_TETR_2"/>
    <property type="match status" value="1"/>
</dbReference>
<protein>
    <submittedName>
        <fullName evidence="6">TetR family transcriptional regulator</fullName>
    </submittedName>
</protein>
<evidence type="ECO:0000313" key="6">
    <source>
        <dbReference type="EMBL" id="GFJ96622.1"/>
    </source>
</evidence>
<organism evidence="6 7">
    <name type="scientific">Phytohabitans rumicis</name>
    <dbReference type="NCBI Taxonomy" id="1076125"/>
    <lineage>
        <taxon>Bacteria</taxon>
        <taxon>Bacillati</taxon>
        <taxon>Actinomycetota</taxon>
        <taxon>Actinomycetes</taxon>
        <taxon>Micromonosporales</taxon>
        <taxon>Micromonosporaceae</taxon>
    </lineage>
</organism>
<reference evidence="6 7" key="2">
    <citation type="submission" date="2020-03" db="EMBL/GenBank/DDBJ databases">
        <authorList>
            <person name="Ichikawa N."/>
            <person name="Kimura A."/>
            <person name="Kitahashi Y."/>
            <person name="Uohara A."/>
        </authorList>
    </citation>
    <scope>NUCLEOTIDE SEQUENCE [LARGE SCALE GENOMIC DNA]</scope>
    <source>
        <strain evidence="6 7">NBRC 108638</strain>
    </source>
</reference>
<evidence type="ECO:0000256" key="1">
    <source>
        <dbReference type="ARBA" id="ARBA00023015"/>
    </source>
</evidence>
<dbReference type="AlphaFoldDB" id="A0A6V8LHB6"/>
<dbReference type="Pfam" id="PF00440">
    <property type="entry name" value="TetR_N"/>
    <property type="match status" value="1"/>
</dbReference>
<keyword evidence="3" id="KW-0804">Transcription</keyword>